<dbReference type="SFLD" id="SFLDS00019">
    <property type="entry name" value="Glutathione_Transferase_(cytos"/>
    <property type="match status" value="1"/>
</dbReference>
<dbReference type="GO" id="GO:0004364">
    <property type="term" value="F:glutathione transferase activity"/>
    <property type="evidence" value="ECO:0007669"/>
    <property type="project" value="UniProtKB-UniRule"/>
</dbReference>
<dbReference type="FunFam" id="1.20.1050.10:FF:000009">
    <property type="entry name" value="Glutathione S-transferase omega-1"/>
    <property type="match status" value="1"/>
</dbReference>
<dbReference type="FunFam" id="3.40.30.10:FF:000123">
    <property type="entry name" value="Glutathione transferase o1"/>
    <property type="match status" value="1"/>
</dbReference>
<dbReference type="SFLD" id="SFLDG00358">
    <property type="entry name" value="Main_(cytGST)"/>
    <property type="match status" value="1"/>
</dbReference>
<dbReference type="InterPro" id="IPR004045">
    <property type="entry name" value="Glutathione_S-Trfase_N"/>
</dbReference>
<dbReference type="PANTHER" id="PTHR43968:SF6">
    <property type="entry name" value="GLUTATHIONE S-TRANSFERASE OMEGA"/>
    <property type="match status" value="1"/>
</dbReference>
<dbReference type="GO" id="GO:0050610">
    <property type="term" value="F:methylarsonate reductase activity"/>
    <property type="evidence" value="ECO:0007669"/>
    <property type="project" value="UniProtKB-UniRule"/>
</dbReference>
<evidence type="ECO:0000313" key="9">
    <source>
        <dbReference type="RefSeq" id="XP_019640254.1"/>
    </source>
</evidence>
<dbReference type="Pfam" id="PF13417">
    <property type="entry name" value="GST_N_3"/>
    <property type="match status" value="1"/>
</dbReference>
<evidence type="ECO:0000313" key="8">
    <source>
        <dbReference type="Proteomes" id="UP000515135"/>
    </source>
</evidence>
<comment type="catalytic activity">
    <reaction evidence="4 5">
        <text>L-dehydroascorbate + 2 glutathione = glutathione disulfide + L-ascorbate</text>
        <dbReference type="Rhea" id="RHEA:24424"/>
        <dbReference type="ChEBI" id="CHEBI:38290"/>
        <dbReference type="ChEBI" id="CHEBI:57925"/>
        <dbReference type="ChEBI" id="CHEBI:58297"/>
        <dbReference type="ChEBI" id="CHEBI:58539"/>
        <dbReference type="EC" id="1.8.5.1"/>
    </reaction>
</comment>
<keyword evidence="2 5" id="KW-0560">Oxidoreductase</keyword>
<name>A0A6P5A1M2_BRABE</name>
<accession>A0A6P5A1M2</accession>
<comment type="catalytic activity">
    <reaction evidence="5">
        <text>RX + glutathione = an S-substituted glutathione + a halide anion + H(+)</text>
        <dbReference type="Rhea" id="RHEA:16437"/>
        <dbReference type="ChEBI" id="CHEBI:15378"/>
        <dbReference type="ChEBI" id="CHEBI:16042"/>
        <dbReference type="ChEBI" id="CHEBI:17792"/>
        <dbReference type="ChEBI" id="CHEBI:57925"/>
        <dbReference type="ChEBI" id="CHEBI:90779"/>
        <dbReference type="EC" id="2.5.1.18"/>
    </reaction>
</comment>
<dbReference type="Gene3D" id="1.20.1050.10">
    <property type="match status" value="1"/>
</dbReference>
<dbReference type="PANTHER" id="PTHR43968">
    <property type="match status" value="1"/>
</dbReference>
<proteinExistence type="inferred from homology"/>
<evidence type="ECO:0000259" key="7">
    <source>
        <dbReference type="PROSITE" id="PS50405"/>
    </source>
</evidence>
<protein>
    <recommendedName>
        <fullName evidence="5">Glutathione S-transferase omega</fullName>
        <shortName evidence="5">GSTO</shortName>
        <ecNumber evidence="5">1.20.4.2</ecNumber>
        <ecNumber evidence="5">1.8.5.1</ecNumber>
        <ecNumber evidence="5">2.5.1.18</ecNumber>
    </recommendedName>
    <alternativeName>
        <fullName evidence="5">Glutathione-dependent dehydroascorbate reductase</fullName>
    </alternativeName>
    <alternativeName>
        <fullName evidence="5">Monomethylarsonic acid reductase</fullName>
    </alternativeName>
</protein>
<dbReference type="GO" id="GO:0006749">
    <property type="term" value="P:glutathione metabolic process"/>
    <property type="evidence" value="ECO:0007669"/>
    <property type="project" value="UniProtKB-UniRule"/>
</dbReference>
<evidence type="ECO:0000259" key="6">
    <source>
        <dbReference type="PROSITE" id="PS50404"/>
    </source>
</evidence>
<dbReference type="KEGG" id="bbel:109482042"/>
<dbReference type="InterPro" id="IPR050983">
    <property type="entry name" value="GST_Omega/HSP26"/>
</dbReference>
<comment type="function">
    <text evidence="5">Exhibits glutathione-dependent thiol transferase activity. Has high dehydroascorbate reductase activity and may contribute to the recycling of ascorbic acid. Participates in the biotransformation of inorganic arsenic and reduces monomethylarsonic acid (MMA).</text>
</comment>
<dbReference type="PRINTS" id="PR01625">
    <property type="entry name" value="GSTRNSFRASEO"/>
</dbReference>
<dbReference type="EC" id="1.20.4.2" evidence="5"/>
<feature type="domain" description="GST N-terminal" evidence="6">
    <location>
        <begin position="45"/>
        <end position="124"/>
    </location>
</feature>
<dbReference type="GO" id="GO:0045174">
    <property type="term" value="F:glutathione dehydrogenase (ascorbate) activity"/>
    <property type="evidence" value="ECO:0007669"/>
    <property type="project" value="UniProtKB-UniRule"/>
</dbReference>
<dbReference type="GO" id="GO:0005737">
    <property type="term" value="C:cytoplasm"/>
    <property type="evidence" value="ECO:0007669"/>
    <property type="project" value="InterPro"/>
</dbReference>
<dbReference type="InterPro" id="IPR005442">
    <property type="entry name" value="GST_omega"/>
</dbReference>
<feature type="domain" description="GST C-terminal" evidence="7">
    <location>
        <begin position="129"/>
        <end position="249"/>
    </location>
</feature>
<dbReference type="InterPro" id="IPR010987">
    <property type="entry name" value="Glutathione-S-Trfase_C-like"/>
</dbReference>
<organism evidence="8 9">
    <name type="scientific">Branchiostoma belcheri</name>
    <name type="common">Amphioxus</name>
    <dbReference type="NCBI Taxonomy" id="7741"/>
    <lineage>
        <taxon>Eukaryota</taxon>
        <taxon>Metazoa</taxon>
        <taxon>Chordata</taxon>
        <taxon>Cephalochordata</taxon>
        <taxon>Leptocardii</taxon>
        <taxon>Amphioxiformes</taxon>
        <taxon>Branchiostomatidae</taxon>
        <taxon>Branchiostoma</taxon>
    </lineage>
</organism>
<evidence type="ECO:0000256" key="4">
    <source>
        <dbReference type="ARBA" id="ARBA00049544"/>
    </source>
</evidence>
<keyword evidence="5" id="KW-0808">Transferase</keyword>
<dbReference type="InterPro" id="IPR036282">
    <property type="entry name" value="Glutathione-S-Trfase_C_sf"/>
</dbReference>
<dbReference type="Proteomes" id="UP000515135">
    <property type="component" value="Unplaced"/>
</dbReference>
<dbReference type="Pfam" id="PF13410">
    <property type="entry name" value="GST_C_2"/>
    <property type="match status" value="1"/>
</dbReference>
<reference evidence="9" key="1">
    <citation type="submission" date="2025-08" db="UniProtKB">
        <authorList>
            <consortium name="RefSeq"/>
        </authorList>
    </citation>
    <scope>IDENTIFICATION</scope>
    <source>
        <tissue evidence="9">Gonad</tissue>
    </source>
</reference>
<dbReference type="InterPro" id="IPR040079">
    <property type="entry name" value="Glutathione_S-Trfase"/>
</dbReference>
<dbReference type="SUPFAM" id="SSF52833">
    <property type="entry name" value="Thioredoxin-like"/>
    <property type="match status" value="1"/>
</dbReference>
<evidence type="ECO:0000256" key="2">
    <source>
        <dbReference type="ARBA" id="ARBA00023002"/>
    </source>
</evidence>
<comment type="catalytic activity">
    <reaction evidence="3 5">
        <text>methylarsonate + 2 glutathione + H(+) = methylarsonous acid + glutathione disulfide + H2O</text>
        <dbReference type="Rhea" id="RHEA:15969"/>
        <dbReference type="ChEBI" id="CHEBI:15377"/>
        <dbReference type="ChEBI" id="CHEBI:15378"/>
        <dbReference type="ChEBI" id="CHEBI:17826"/>
        <dbReference type="ChEBI" id="CHEBI:33409"/>
        <dbReference type="ChEBI" id="CHEBI:57925"/>
        <dbReference type="ChEBI" id="CHEBI:58297"/>
        <dbReference type="EC" id="1.20.4.2"/>
    </reaction>
</comment>
<dbReference type="GeneID" id="109482042"/>
<comment type="similarity">
    <text evidence="1 5">Belongs to the GST superfamily. Omega family.</text>
</comment>
<dbReference type="SUPFAM" id="SSF47616">
    <property type="entry name" value="GST C-terminal domain-like"/>
    <property type="match status" value="1"/>
</dbReference>
<dbReference type="AlphaFoldDB" id="A0A6P5A1M2"/>
<keyword evidence="8" id="KW-1185">Reference proteome</keyword>
<dbReference type="PROSITE" id="PS50405">
    <property type="entry name" value="GST_CTER"/>
    <property type="match status" value="1"/>
</dbReference>
<dbReference type="RefSeq" id="XP_019640254.1">
    <property type="nucleotide sequence ID" value="XM_019784695.1"/>
</dbReference>
<dbReference type="InterPro" id="IPR036249">
    <property type="entry name" value="Thioredoxin-like_sf"/>
</dbReference>
<dbReference type="OrthoDB" id="4951845at2759"/>
<dbReference type="EC" id="2.5.1.18" evidence="5"/>
<dbReference type="PROSITE" id="PS50404">
    <property type="entry name" value="GST_NTER"/>
    <property type="match status" value="1"/>
</dbReference>
<dbReference type="Gene3D" id="3.40.30.10">
    <property type="entry name" value="Glutaredoxin"/>
    <property type="match status" value="1"/>
</dbReference>
<gene>
    <name evidence="9" type="primary">LOC109482042</name>
</gene>
<evidence type="ECO:0000256" key="1">
    <source>
        <dbReference type="ARBA" id="ARBA00011067"/>
    </source>
</evidence>
<sequence length="270" mass="31297">MFVSKFRVPVRLSVVCTRYSQTVANMQSERAMKRGSTCPPPPGPGKLRLYSMRFCPYAQRTRLFLAAKGIEHETININLKYKPKWFVIEKNPVGKVPVLEKDGEIVFESLVCNKYLDHIYPENCLTPSDPMEKMQQNMLLSVFDQMVIGQFYSYLKASHEDEFSAVSKKLGFGLQHLEKALTQPFFGGSRPGALDYNMWPWFERFCMMPNRSEELSVRRVPRLTAWMERMFEEPAVKACHMSPELYAQFGKTFREGNPDYDAGLERWSSL</sequence>
<evidence type="ECO:0000256" key="5">
    <source>
        <dbReference type="RuleBase" id="RU368071"/>
    </source>
</evidence>
<dbReference type="EC" id="1.8.5.1" evidence="5"/>
<evidence type="ECO:0000256" key="3">
    <source>
        <dbReference type="ARBA" id="ARBA00048353"/>
    </source>
</evidence>